<protein>
    <recommendedName>
        <fullName evidence="4">Brix domain-containing protein</fullName>
    </recommendedName>
</protein>
<dbReference type="PANTHER" id="PTHR22734:SF3">
    <property type="entry name" value="RIBOSOME PRODUCTION FACTOR 1"/>
    <property type="match status" value="1"/>
</dbReference>
<proteinExistence type="predicted"/>
<dbReference type="Proteomes" id="UP000245119">
    <property type="component" value="Linkage Group LG10"/>
</dbReference>
<organism evidence="2 3">
    <name type="scientific">Pomacea canaliculata</name>
    <name type="common">Golden apple snail</name>
    <dbReference type="NCBI Taxonomy" id="400727"/>
    <lineage>
        <taxon>Eukaryota</taxon>
        <taxon>Metazoa</taxon>
        <taxon>Spiralia</taxon>
        <taxon>Lophotrochozoa</taxon>
        <taxon>Mollusca</taxon>
        <taxon>Gastropoda</taxon>
        <taxon>Caenogastropoda</taxon>
        <taxon>Architaenioglossa</taxon>
        <taxon>Ampullarioidea</taxon>
        <taxon>Ampullariidae</taxon>
        <taxon>Pomacea</taxon>
    </lineage>
</organism>
<evidence type="ECO:0000313" key="3">
    <source>
        <dbReference type="Proteomes" id="UP000245119"/>
    </source>
</evidence>
<evidence type="ECO:0008006" key="4">
    <source>
        <dbReference type="Google" id="ProtNLM"/>
    </source>
</evidence>
<feature type="compositionally biased region" description="Basic residues" evidence="1">
    <location>
        <begin position="1"/>
        <end position="18"/>
    </location>
</feature>
<dbReference type="STRING" id="400727.A0A2T7NPH5"/>
<reference evidence="2 3" key="1">
    <citation type="submission" date="2018-04" db="EMBL/GenBank/DDBJ databases">
        <title>The genome of golden apple snail Pomacea canaliculata provides insight into stress tolerance and invasive adaptation.</title>
        <authorList>
            <person name="Liu C."/>
            <person name="Liu B."/>
            <person name="Ren Y."/>
            <person name="Zhang Y."/>
            <person name="Wang H."/>
            <person name="Li S."/>
            <person name="Jiang F."/>
            <person name="Yin L."/>
            <person name="Zhang G."/>
            <person name="Qian W."/>
            <person name="Fan W."/>
        </authorList>
    </citation>
    <scope>NUCLEOTIDE SEQUENCE [LARGE SCALE GENOMIC DNA]</scope>
    <source>
        <strain evidence="2">SZHN2017</strain>
        <tissue evidence="2">Muscle</tissue>
    </source>
</reference>
<dbReference type="GO" id="GO:0000470">
    <property type="term" value="P:maturation of LSU-rRNA"/>
    <property type="evidence" value="ECO:0007669"/>
    <property type="project" value="TreeGrafter"/>
</dbReference>
<dbReference type="PANTHER" id="PTHR22734">
    <property type="entry name" value="U3 SMALL NUCLEOLAR RIBONUCLEOPROTEIN PROTEIN IMP4"/>
    <property type="match status" value="1"/>
</dbReference>
<feature type="compositionally biased region" description="Basic and acidic residues" evidence="1">
    <location>
        <begin position="19"/>
        <end position="28"/>
    </location>
</feature>
<dbReference type="GO" id="GO:0030687">
    <property type="term" value="C:preribosome, large subunit precursor"/>
    <property type="evidence" value="ECO:0007669"/>
    <property type="project" value="TreeGrafter"/>
</dbReference>
<evidence type="ECO:0000256" key="1">
    <source>
        <dbReference type="SAM" id="MobiDB-lite"/>
    </source>
</evidence>
<comment type="caution">
    <text evidence="2">The sequence shown here is derived from an EMBL/GenBank/DDBJ whole genome shotgun (WGS) entry which is preliminary data.</text>
</comment>
<dbReference type="GO" id="GO:0042134">
    <property type="term" value="F:rRNA primary transcript binding"/>
    <property type="evidence" value="ECO:0007669"/>
    <property type="project" value="InterPro"/>
</dbReference>
<accession>A0A2T7NPH5</accession>
<dbReference type="OrthoDB" id="10253204at2759"/>
<name>A0A2T7NPH5_POMCA</name>
<dbReference type="AlphaFoldDB" id="A0A2T7NPH5"/>
<keyword evidence="3" id="KW-1185">Reference proteome</keyword>
<dbReference type="EMBL" id="PZQS01000010">
    <property type="protein sequence ID" value="PVD23074.1"/>
    <property type="molecule type" value="Genomic_DNA"/>
</dbReference>
<dbReference type="GO" id="GO:0005730">
    <property type="term" value="C:nucleolus"/>
    <property type="evidence" value="ECO:0007669"/>
    <property type="project" value="TreeGrafter"/>
</dbReference>
<sequence length="106" mass="12231">MKRAKKKAKLQEKKKKVREAKAMGEKAPPKQVPKTLENMRVFDETMVDPEDEEVAADEEQDELSSYFHRDTVPKILITTTDRPSSDRASYITAFREPVARENYALC</sequence>
<dbReference type="GO" id="GO:0000460">
    <property type="term" value="P:maturation of 5.8S rRNA"/>
    <property type="evidence" value="ECO:0007669"/>
    <property type="project" value="TreeGrafter"/>
</dbReference>
<gene>
    <name evidence="2" type="ORF">C0Q70_16336</name>
</gene>
<feature type="region of interest" description="Disordered" evidence="1">
    <location>
        <begin position="1"/>
        <end position="33"/>
    </location>
</feature>
<evidence type="ECO:0000313" key="2">
    <source>
        <dbReference type="EMBL" id="PVD23074.1"/>
    </source>
</evidence>
<dbReference type="InterPro" id="IPR044281">
    <property type="entry name" value="IMP4/RPF1"/>
</dbReference>